<evidence type="ECO:0000256" key="1">
    <source>
        <dbReference type="SAM" id="Phobius"/>
    </source>
</evidence>
<dbReference type="Proteomes" id="UP000363661">
    <property type="component" value="Unassembled WGS sequence"/>
</dbReference>
<protein>
    <recommendedName>
        <fullName evidence="4">MacB-like periplasmic core domain-containing protein</fullName>
    </recommendedName>
</protein>
<gene>
    <name evidence="2" type="ORF">RTSSTS7063_01585</name>
</gene>
<keyword evidence="1" id="KW-1133">Transmembrane helix</keyword>
<keyword evidence="1" id="KW-0472">Membrane</keyword>
<evidence type="ECO:0000313" key="3">
    <source>
        <dbReference type="Proteomes" id="UP000363661"/>
    </source>
</evidence>
<dbReference type="EMBL" id="CABHNA010000054">
    <property type="protein sequence ID" value="VUX09871.1"/>
    <property type="molecule type" value="Genomic_DNA"/>
</dbReference>
<organism evidence="2 3">
    <name type="scientific">[Ruminococcus] torques</name>
    <dbReference type="NCBI Taxonomy" id="33039"/>
    <lineage>
        <taxon>Bacteria</taxon>
        <taxon>Bacillati</taxon>
        <taxon>Bacillota</taxon>
        <taxon>Clostridia</taxon>
        <taxon>Lachnospirales</taxon>
        <taxon>Lachnospiraceae</taxon>
        <taxon>Mediterraneibacter</taxon>
    </lineage>
</organism>
<evidence type="ECO:0008006" key="4">
    <source>
        <dbReference type="Google" id="ProtNLM"/>
    </source>
</evidence>
<sequence>MKNKSVVKRKILTVVIGLLLLISYILGNIEMGKLGSKMDYVNLLSQGDENGMTYLLAESAHQRIQQSDEPLQFVNWCQKSEGKVSYKELNRMETAEIMAVYGRTDLLFSDCEVMDIENKTGCLISKGLAFRLLGGTDVVGNILEYNSREYEVIDVVESDIPLFVYELEEEDSSIVLDRATMICVQNSPKQTKAAYDKVAGLWSLVDYQMIFYGIKIVYFIVPWMLGAGLLLSIRMYKNSARKSVVKRINRISDDNIKNYLKKNREWMIWEMIMFLVLFFMIMFTVIQIRVPLDIIPDKWSNFEFWSEFYKNKQESVLLMRNMKRGVVDLGYITGFQRASIIGVISIVQAWTLARLIA</sequence>
<reference evidence="2 3" key="1">
    <citation type="submission" date="2019-07" db="EMBL/GenBank/DDBJ databases">
        <authorList>
            <person name="Hibberd C M."/>
            <person name="Gehrig L. J."/>
            <person name="Chang H.-W."/>
            <person name="Venkatesh S."/>
        </authorList>
    </citation>
    <scope>NUCLEOTIDE SEQUENCE [LARGE SCALE GENOMIC DNA]</scope>
    <source>
        <strain evidence="2">Ruminococcus_torques_SSTS_Bg7063</strain>
    </source>
</reference>
<feature type="transmembrane region" description="Helical" evidence="1">
    <location>
        <begin position="266"/>
        <end position="288"/>
    </location>
</feature>
<feature type="transmembrane region" description="Helical" evidence="1">
    <location>
        <begin position="329"/>
        <end position="353"/>
    </location>
</feature>
<name>A0A564TRN6_9FIRM</name>
<proteinExistence type="predicted"/>
<dbReference type="AlphaFoldDB" id="A0A564TRN6"/>
<accession>A0A564TRN6</accession>
<feature type="transmembrane region" description="Helical" evidence="1">
    <location>
        <begin position="209"/>
        <end position="233"/>
    </location>
</feature>
<dbReference type="RefSeq" id="WP_144367095.1">
    <property type="nucleotide sequence ID" value="NZ_CABHNA010000054.1"/>
</dbReference>
<keyword evidence="3" id="KW-1185">Reference proteome</keyword>
<evidence type="ECO:0000313" key="2">
    <source>
        <dbReference type="EMBL" id="VUX09871.1"/>
    </source>
</evidence>
<keyword evidence="1" id="KW-0812">Transmembrane</keyword>